<comment type="similarity">
    <text evidence="8">Belongs to the tRNA(Ile)-lysidine synthase family.</text>
</comment>
<dbReference type="EC" id="6.3.4.19" evidence="8"/>
<dbReference type="OrthoDB" id="9807403at2"/>
<comment type="catalytic activity">
    <reaction evidence="7 8">
        <text>cytidine(34) in tRNA(Ile2) + L-lysine + ATP = lysidine(34) in tRNA(Ile2) + AMP + diphosphate + H(+)</text>
        <dbReference type="Rhea" id="RHEA:43744"/>
        <dbReference type="Rhea" id="RHEA-COMP:10625"/>
        <dbReference type="Rhea" id="RHEA-COMP:10670"/>
        <dbReference type="ChEBI" id="CHEBI:15378"/>
        <dbReference type="ChEBI" id="CHEBI:30616"/>
        <dbReference type="ChEBI" id="CHEBI:32551"/>
        <dbReference type="ChEBI" id="CHEBI:33019"/>
        <dbReference type="ChEBI" id="CHEBI:82748"/>
        <dbReference type="ChEBI" id="CHEBI:83665"/>
        <dbReference type="ChEBI" id="CHEBI:456215"/>
        <dbReference type="EC" id="6.3.4.19"/>
    </reaction>
</comment>
<dbReference type="RefSeq" id="WP_072861235.1">
    <property type="nucleotide sequence ID" value="NZ_FQUX01000002.1"/>
</dbReference>
<dbReference type="Pfam" id="PF11734">
    <property type="entry name" value="TilS_C"/>
    <property type="match status" value="1"/>
</dbReference>
<evidence type="ECO:0000313" key="10">
    <source>
        <dbReference type="EMBL" id="SHF03608.1"/>
    </source>
</evidence>
<dbReference type="PANTHER" id="PTHR43033">
    <property type="entry name" value="TRNA(ILE)-LYSIDINE SYNTHASE-RELATED"/>
    <property type="match status" value="1"/>
</dbReference>
<dbReference type="InterPro" id="IPR012796">
    <property type="entry name" value="Lysidine-tRNA-synth_C"/>
</dbReference>
<evidence type="ECO:0000256" key="8">
    <source>
        <dbReference type="HAMAP-Rule" id="MF_01161"/>
    </source>
</evidence>
<evidence type="ECO:0000256" key="6">
    <source>
        <dbReference type="ARBA" id="ARBA00022840"/>
    </source>
</evidence>
<keyword evidence="4 8" id="KW-0819">tRNA processing</keyword>
<dbReference type="GO" id="GO:0005737">
    <property type="term" value="C:cytoplasm"/>
    <property type="evidence" value="ECO:0007669"/>
    <property type="project" value="UniProtKB-SubCell"/>
</dbReference>
<feature type="domain" description="Lysidine-tRNA(Ile) synthetase C-terminal" evidence="9">
    <location>
        <begin position="359"/>
        <end position="431"/>
    </location>
</feature>
<dbReference type="InterPro" id="IPR012094">
    <property type="entry name" value="tRNA_Ile_lys_synt"/>
</dbReference>
<evidence type="ECO:0000256" key="5">
    <source>
        <dbReference type="ARBA" id="ARBA00022741"/>
    </source>
</evidence>
<feature type="binding site" evidence="8">
    <location>
        <begin position="26"/>
        <end position="31"/>
    </location>
    <ligand>
        <name>ATP</name>
        <dbReference type="ChEBI" id="CHEBI:30616"/>
    </ligand>
</feature>
<comment type="function">
    <text evidence="8">Ligates lysine onto the cytidine present at position 34 of the AUA codon-specific tRNA(Ile) that contains the anticodon CAU, in an ATP-dependent manner. Cytidine is converted to lysidine, thus changing the amino acid specificity of the tRNA from methionine to isoleucine.</text>
</comment>
<keyword evidence="2 8" id="KW-0963">Cytoplasm</keyword>
<dbReference type="PANTHER" id="PTHR43033:SF1">
    <property type="entry name" value="TRNA(ILE)-LYSIDINE SYNTHASE-RELATED"/>
    <property type="match status" value="1"/>
</dbReference>
<name>A0A1M4YDA6_9FLAO</name>
<protein>
    <recommendedName>
        <fullName evidence="8">tRNA(Ile)-lysidine synthase</fullName>
        <ecNumber evidence="8">6.3.4.19</ecNumber>
    </recommendedName>
    <alternativeName>
        <fullName evidence="8">tRNA(Ile)-2-lysyl-cytidine synthase</fullName>
    </alternativeName>
    <alternativeName>
        <fullName evidence="8">tRNA(Ile)-lysidine synthetase</fullName>
    </alternativeName>
</protein>
<dbReference type="HAMAP" id="MF_01161">
    <property type="entry name" value="tRNA_Ile_lys_synt"/>
    <property type="match status" value="1"/>
</dbReference>
<dbReference type="GO" id="GO:0006400">
    <property type="term" value="P:tRNA modification"/>
    <property type="evidence" value="ECO:0007669"/>
    <property type="project" value="UniProtKB-UniRule"/>
</dbReference>
<evidence type="ECO:0000313" key="11">
    <source>
        <dbReference type="Proteomes" id="UP000184406"/>
    </source>
</evidence>
<keyword evidence="3 8" id="KW-0436">Ligase</keyword>
<proteinExistence type="inferred from homology"/>
<dbReference type="SMART" id="SM00977">
    <property type="entry name" value="TilS_C"/>
    <property type="match status" value="1"/>
</dbReference>
<keyword evidence="6 8" id="KW-0067">ATP-binding</keyword>
<dbReference type="Proteomes" id="UP000184406">
    <property type="component" value="Unassembled WGS sequence"/>
</dbReference>
<evidence type="ECO:0000256" key="3">
    <source>
        <dbReference type="ARBA" id="ARBA00022598"/>
    </source>
</evidence>
<dbReference type="Pfam" id="PF01171">
    <property type="entry name" value="ATP_bind_3"/>
    <property type="match status" value="1"/>
</dbReference>
<dbReference type="AlphaFoldDB" id="A0A1M4YDA6"/>
<sequence length="434" mass="50365">MLENFRNHIDLYFPHLKEGKFLLACSGGLDSVVLAHLCASYKLDFSLAHCNFKLRGEESDKDEDLVRTLGKELGKEIFVTSFDTHGYMAQHKTNLQIAARELRYNWFSQIMENHHIKTLVTAHHADDSLETFIINLSRGTGIEGLSGIPSLTNTISRPLLQFSRTEIKKYAEANAIHWREDASNENTKYLRNNIRHNIIPKLKELNPHFLENFLKTQEYLGQTQEILHHHITQLKKQLFSKEEMVEKVKVASLLALKPTTTYLFHFFKEYGFTQWDDIYGLLSANSGKEVHSNTHRLLKDRDFLLLKPIVQKNTKAFYIEEDQESVSEPIDLKFSNVKAIGETSPNIIYVDKETLKYPLTVRKCQKGDYFYPLGMSGKKKISKFFKDAKMDVFAKENQWLLCSGDNIVWIIGKRADERFKITDRTKEILKIILE</sequence>
<comment type="domain">
    <text evidence="8">The N-terminal region contains the highly conserved SGGXDS motif, predicted to be a P-loop motif involved in ATP binding.</text>
</comment>
<evidence type="ECO:0000256" key="2">
    <source>
        <dbReference type="ARBA" id="ARBA00022490"/>
    </source>
</evidence>
<evidence type="ECO:0000259" key="9">
    <source>
        <dbReference type="SMART" id="SM00977"/>
    </source>
</evidence>
<evidence type="ECO:0000256" key="7">
    <source>
        <dbReference type="ARBA" id="ARBA00048539"/>
    </source>
</evidence>
<gene>
    <name evidence="8" type="primary">tilS</name>
    <name evidence="10" type="ORF">SAMN03080594_102400</name>
</gene>
<dbReference type="GO" id="GO:0005524">
    <property type="term" value="F:ATP binding"/>
    <property type="evidence" value="ECO:0007669"/>
    <property type="project" value="UniProtKB-UniRule"/>
</dbReference>
<dbReference type="Gene3D" id="3.40.50.620">
    <property type="entry name" value="HUPs"/>
    <property type="match status" value="1"/>
</dbReference>
<dbReference type="InterPro" id="IPR012795">
    <property type="entry name" value="tRNA_Ile_lys_synt_N"/>
</dbReference>
<keyword evidence="5 8" id="KW-0547">Nucleotide-binding</keyword>
<keyword evidence="11" id="KW-1185">Reference proteome</keyword>
<dbReference type="EMBL" id="FQUX01000002">
    <property type="protein sequence ID" value="SHF03608.1"/>
    <property type="molecule type" value="Genomic_DNA"/>
</dbReference>
<dbReference type="NCBIfam" id="TIGR02433">
    <property type="entry name" value="lysidine_TilS_C"/>
    <property type="match status" value="1"/>
</dbReference>
<comment type="subcellular location">
    <subcellularLocation>
        <location evidence="1 8">Cytoplasm</location>
    </subcellularLocation>
</comment>
<dbReference type="SUPFAM" id="SSF56037">
    <property type="entry name" value="PheT/TilS domain"/>
    <property type="match status" value="1"/>
</dbReference>
<dbReference type="NCBIfam" id="TIGR02432">
    <property type="entry name" value="lysidine_TilS_N"/>
    <property type="match status" value="1"/>
</dbReference>
<accession>A0A1M4YDA6</accession>
<dbReference type="InterPro" id="IPR014729">
    <property type="entry name" value="Rossmann-like_a/b/a_fold"/>
</dbReference>
<organism evidence="10 11">
    <name type="scientific">Arenibacter palladensis</name>
    <dbReference type="NCBI Taxonomy" id="237373"/>
    <lineage>
        <taxon>Bacteria</taxon>
        <taxon>Pseudomonadati</taxon>
        <taxon>Bacteroidota</taxon>
        <taxon>Flavobacteriia</taxon>
        <taxon>Flavobacteriales</taxon>
        <taxon>Flavobacteriaceae</taxon>
        <taxon>Arenibacter</taxon>
    </lineage>
</organism>
<dbReference type="GO" id="GO:0032267">
    <property type="term" value="F:tRNA(Ile)-lysidine synthase activity"/>
    <property type="evidence" value="ECO:0007669"/>
    <property type="project" value="UniProtKB-EC"/>
</dbReference>
<evidence type="ECO:0000256" key="1">
    <source>
        <dbReference type="ARBA" id="ARBA00004496"/>
    </source>
</evidence>
<dbReference type="CDD" id="cd01992">
    <property type="entry name" value="TilS_N"/>
    <property type="match status" value="1"/>
</dbReference>
<dbReference type="InterPro" id="IPR011063">
    <property type="entry name" value="TilS/TtcA_N"/>
</dbReference>
<dbReference type="SUPFAM" id="SSF52402">
    <property type="entry name" value="Adenine nucleotide alpha hydrolases-like"/>
    <property type="match status" value="1"/>
</dbReference>
<evidence type="ECO:0000256" key="4">
    <source>
        <dbReference type="ARBA" id="ARBA00022694"/>
    </source>
</evidence>
<reference evidence="11" key="1">
    <citation type="submission" date="2016-11" db="EMBL/GenBank/DDBJ databases">
        <authorList>
            <person name="Varghese N."/>
            <person name="Submissions S."/>
        </authorList>
    </citation>
    <scope>NUCLEOTIDE SEQUENCE [LARGE SCALE GENOMIC DNA]</scope>
    <source>
        <strain evidence="11">DSM 17539</strain>
    </source>
</reference>